<evidence type="ECO:0008006" key="3">
    <source>
        <dbReference type="Google" id="ProtNLM"/>
    </source>
</evidence>
<dbReference type="OrthoDB" id="376826at2759"/>
<dbReference type="STRING" id="1408157.A0A1J7JBJ0"/>
<evidence type="ECO:0000313" key="1">
    <source>
        <dbReference type="EMBL" id="OIW27144.1"/>
    </source>
</evidence>
<dbReference type="Proteomes" id="UP000182658">
    <property type="component" value="Unassembled WGS sequence"/>
</dbReference>
<accession>A0A1J7JBJ0</accession>
<protein>
    <recommendedName>
        <fullName evidence="3">CAP20-like protein</fullName>
    </recommendedName>
</protein>
<gene>
    <name evidence="1" type="ORF">CONLIGDRAFT_415331</name>
</gene>
<dbReference type="EMBL" id="KV875099">
    <property type="protein sequence ID" value="OIW27144.1"/>
    <property type="molecule type" value="Genomic_DNA"/>
</dbReference>
<dbReference type="Pfam" id="PF17316">
    <property type="entry name" value="Perilipin_2"/>
    <property type="match status" value="1"/>
</dbReference>
<dbReference type="AlphaFoldDB" id="A0A1J7JBJ0"/>
<organism evidence="1 2">
    <name type="scientific">Coniochaeta ligniaria NRRL 30616</name>
    <dbReference type="NCBI Taxonomy" id="1408157"/>
    <lineage>
        <taxon>Eukaryota</taxon>
        <taxon>Fungi</taxon>
        <taxon>Dikarya</taxon>
        <taxon>Ascomycota</taxon>
        <taxon>Pezizomycotina</taxon>
        <taxon>Sordariomycetes</taxon>
        <taxon>Sordariomycetidae</taxon>
        <taxon>Coniochaetales</taxon>
        <taxon>Coniochaetaceae</taxon>
        <taxon>Coniochaeta</taxon>
    </lineage>
</organism>
<dbReference type="InParanoid" id="A0A1J7JBJ0"/>
<proteinExistence type="predicted"/>
<reference evidence="1 2" key="1">
    <citation type="submission" date="2016-10" db="EMBL/GenBank/DDBJ databases">
        <title>Draft genome sequence of Coniochaeta ligniaria NRRL30616, a lignocellulolytic fungus for bioabatement of inhibitors in plant biomass hydrolysates.</title>
        <authorList>
            <consortium name="DOE Joint Genome Institute"/>
            <person name="Jimenez D.J."/>
            <person name="Hector R.E."/>
            <person name="Riley R."/>
            <person name="Sun H."/>
            <person name="Grigoriev I.V."/>
            <person name="Van Elsas J.D."/>
            <person name="Nichols N.N."/>
        </authorList>
    </citation>
    <scope>NUCLEOTIDE SEQUENCE [LARGE SCALE GENOMIC DNA]</scope>
    <source>
        <strain evidence="1 2">NRRL 30616</strain>
    </source>
</reference>
<evidence type="ECO:0000313" key="2">
    <source>
        <dbReference type="Proteomes" id="UP000182658"/>
    </source>
</evidence>
<sequence length="180" mass="19725">MSSPQVNGDVPHSAFIDHLLNYPVINNGLKTFKSNPYGQKSLELSDSAYKTFAQPVIPYFAKPYQYVSPYVKKADDLGDKTLSAVDSRFPVVKKPAGEIYEEARNLVLLPLRTGLAGKDHVLETYSGEVKKVGGDNLVTYSKALLTTTLIVTTEVIQTIGGFLGAKKEQTKTVVDEKVNN</sequence>
<keyword evidence="2" id="KW-1185">Reference proteome</keyword>
<name>A0A1J7JBJ0_9PEZI</name>